<feature type="transmembrane region" description="Helical" evidence="6">
    <location>
        <begin position="86"/>
        <end position="106"/>
    </location>
</feature>
<dbReference type="RefSeq" id="WP_110815502.1">
    <property type="nucleotide sequence ID" value="NZ_QJTE01000007.1"/>
</dbReference>
<evidence type="ECO:0000256" key="1">
    <source>
        <dbReference type="ARBA" id="ARBA00004651"/>
    </source>
</evidence>
<evidence type="ECO:0000256" key="4">
    <source>
        <dbReference type="ARBA" id="ARBA00022989"/>
    </source>
</evidence>
<dbReference type="AlphaFoldDB" id="A0A318SMK9"/>
<dbReference type="Proteomes" id="UP000248311">
    <property type="component" value="Unassembled WGS sequence"/>
</dbReference>
<dbReference type="InterPro" id="IPR051461">
    <property type="entry name" value="UPF0750_membrane"/>
</dbReference>
<proteinExistence type="predicted"/>
<comment type="subcellular location">
    <subcellularLocation>
        <location evidence="1">Cell membrane</location>
        <topology evidence="1">Multi-pass membrane protein</topology>
    </subcellularLocation>
</comment>
<keyword evidence="4 6" id="KW-1133">Transmembrane helix</keyword>
<evidence type="ECO:0000256" key="5">
    <source>
        <dbReference type="ARBA" id="ARBA00023136"/>
    </source>
</evidence>
<dbReference type="GO" id="GO:0005886">
    <property type="term" value="C:plasma membrane"/>
    <property type="evidence" value="ECO:0007669"/>
    <property type="project" value="UniProtKB-SubCell"/>
</dbReference>
<feature type="transmembrane region" description="Helical" evidence="6">
    <location>
        <begin position="20"/>
        <end position="41"/>
    </location>
</feature>
<keyword evidence="2" id="KW-1003">Cell membrane</keyword>
<keyword evidence="5 6" id="KW-0472">Membrane</keyword>
<keyword evidence="8" id="KW-1185">Reference proteome</keyword>
<comment type="caution">
    <text evidence="7">The sequence shown here is derived from an EMBL/GenBank/DDBJ whole genome shotgun (WGS) entry which is preliminary data.</text>
</comment>
<keyword evidence="3 6" id="KW-0812">Transmembrane</keyword>
<protein>
    <submittedName>
        <fullName evidence="7">Uncharacterized membrane-anchored protein YitT (DUF2179 family)</fullName>
    </submittedName>
</protein>
<dbReference type="EMBL" id="QJTE01000007">
    <property type="protein sequence ID" value="PYE81280.1"/>
    <property type="molecule type" value="Genomic_DNA"/>
</dbReference>
<name>A0A318SMK9_9RHOB</name>
<evidence type="ECO:0000256" key="6">
    <source>
        <dbReference type="SAM" id="Phobius"/>
    </source>
</evidence>
<feature type="transmembrane region" description="Helical" evidence="6">
    <location>
        <begin position="178"/>
        <end position="195"/>
    </location>
</feature>
<feature type="transmembrane region" description="Helical" evidence="6">
    <location>
        <begin position="112"/>
        <end position="130"/>
    </location>
</feature>
<gene>
    <name evidence="7" type="ORF">DFP88_10770</name>
</gene>
<accession>A0A318SMK9</accession>
<dbReference type="InterPro" id="IPR003740">
    <property type="entry name" value="YitT"/>
</dbReference>
<evidence type="ECO:0000313" key="7">
    <source>
        <dbReference type="EMBL" id="PYE81280.1"/>
    </source>
</evidence>
<dbReference type="OrthoDB" id="3296441at2"/>
<organism evidence="7 8">
    <name type="scientific">Pseudoroseicyclus aestuarii</name>
    <dbReference type="NCBI Taxonomy" id="1795041"/>
    <lineage>
        <taxon>Bacteria</taxon>
        <taxon>Pseudomonadati</taxon>
        <taxon>Pseudomonadota</taxon>
        <taxon>Alphaproteobacteria</taxon>
        <taxon>Rhodobacterales</taxon>
        <taxon>Paracoccaceae</taxon>
        <taxon>Pseudoroseicyclus</taxon>
    </lineage>
</organism>
<dbReference type="PANTHER" id="PTHR33545:SF5">
    <property type="entry name" value="UPF0750 MEMBRANE PROTEIN YITT"/>
    <property type="match status" value="1"/>
</dbReference>
<dbReference type="PANTHER" id="PTHR33545">
    <property type="entry name" value="UPF0750 MEMBRANE PROTEIN YITT-RELATED"/>
    <property type="match status" value="1"/>
</dbReference>
<sequence length="204" mass="21860">MPTETAAPARHTAFEDAQGLLAGTLLCAFALRMLTSMGLVTGQTAGLGVIGSYLLGLPFGLVFFVVNLPFYWLGYRRMGARFTLKTFACVALLSVFSFVMTPLVSFEVLNPWLGAVMFGLITGTGLLILFRHGGSLGGIGILALTLQESLGWRAGWVQLGFDAVLFAVAFALFSPLTVVQSLLGAVVLNLVIAINHRRDRYIAT</sequence>
<feature type="transmembrane region" description="Helical" evidence="6">
    <location>
        <begin position="53"/>
        <end position="74"/>
    </location>
</feature>
<evidence type="ECO:0000256" key="2">
    <source>
        <dbReference type="ARBA" id="ARBA00022475"/>
    </source>
</evidence>
<evidence type="ECO:0000313" key="8">
    <source>
        <dbReference type="Proteomes" id="UP000248311"/>
    </source>
</evidence>
<dbReference type="Pfam" id="PF02588">
    <property type="entry name" value="YitT_membrane"/>
    <property type="match status" value="1"/>
</dbReference>
<reference evidence="7 8" key="1">
    <citation type="submission" date="2018-06" db="EMBL/GenBank/DDBJ databases">
        <title>Genomic Encyclopedia of Type Strains, Phase III (KMG-III): the genomes of soil and plant-associated and newly described type strains.</title>
        <authorList>
            <person name="Whitman W."/>
        </authorList>
    </citation>
    <scope>NUCLEOTIDE SEQUENCE [LARGE SCALE GENOMIC DNA]</scope>
    <source>
        <strain evidence="7 8">CECT 9025</strain>
    </source>
</reference>
<evidence type="ECO:0000256" key="3">
    <source>
        <dbReference type="ARBA" id="ARBA00022692"/>
    </source>
</evidence>